<gene>
    <name evidence="2" type="primary">ESYT1</name>
    <name evidence="2" type="ORF">DFQ27_000744</name>
</gene>
<dbReference type="PROSITE" id="PS50004">
    <property type="entry name" value="C2"/>
    <property type="match status" value="1"/>
</dbReference>
<dbReference type="Pfam" id="PF00168">
    <property type="entry name" value="C2"/>
    <property type="match status" value="1"/>
</dbReference>
<protein>
    <submittedName>
        <fullName evidence="2">Extended synaptotagmin-1</fullName>
    </submittedName>
</protein>
<dbReference type="Gene3D" id="2.60.40.150">
    <property type="entry name" value="C2 domain"/>
    <property type="match status" value="1"/>
</dbReference>
<organism evidence="2 3">
    <name type="scientific">Actinomortierella ambigua</name>
    <dbReference type="NCBI Taxonomy" id="1343610"/>
    <lineage>
        <taxon>Eukaryota</taxon>
        <taxon>Fungi</taxon>
        <taxon>Fungi incertae sedis</taxon>
        <taxon>Mucoromycota</taxon>
        <taxon>Mortierellomycotina</taxon>
        <taxon>Mortierellomycetes</taxon>
        <taxon>Mortierellales</taxon>
        <taxon>Mortierellaceae</taxon>
        <taxon>Actinomortierella</taxon>
    </lineage>
</organism>
<evidence type="ECO:0000313" key="2">
    <source>
        <dbReference type="EMBL" id="KAG0270086.1"/>
    </source>
</evidence>
<evidence type="ECO:0000259" key="1">
    <source>
        <dbReference type="PROSITE" id="PS50004"/>
    </source>
</evidence>
<dbReference type="OrthoDB" id="270970at2759"/>
<dbReference type="Proteomes" id="UP000807716">
    <property type="component" value="Unassembled WGS sequence"/>
</dbReference>
<keyword evidence="3" id="KW-1185">Reference proteome</keyword>
<sequence>MSEYNDCKMLDVTIHRASKLKDVERFGWNDPYVRLFLHHSDPDKAAYRTHTIQNGGRSPVWNATLTLDHLTENTKNLYVEILDFEKKRADRLIGFTAIPLQQVRMHNVNHRHTAIYDVFDSDGKAHGTITITLCIRLDDEWQPESIKFDEKKHMAKGMALIEEEHWARINSITGKVPQAARNDVTVFHEHQAFTGPPDVVAKYIEAEKAKQTNGTQMAVHEI</sequence>
<dbReference type="PANTHER" id="PTHR47052">
    <property type="entry name" value="CONSERVED SERINE PROLINE-RICH PROTEIN (AFU_ORTHOLOGUE AFUA_2G01790)"/>
    <property type="match status" value="1"/>
</dbReference>
<comment type="caution">
    <text evidence="2">The sequence shown here is derived from an EMBL/GenBank/DDBJ whole genome shotgun (WGS) entry which is preliminary data.</text>
</comment>
<accession>A0A9P6QLB4</accession>
<dbReference type="SUPFAM" id="SSF49562">
    <property type="entry name" value="C2 domain (Calcium/lipid-binding domain, CaLB)"/>
    <property type="match status" value="1"/>
</dbReference>
<proteinExistence type="predicted"/>
<dbReference type="AlphaFoldDB" id="A0A9P6QLB4"/>
<dbReference type="InterPro" id="IPR052981">
    <property type="entry name" value="Ingression_C2_domain"/>
</dbReference>
<dbReference type="EMBL" id="JAAAJB010000012">
    <property type="protein sequence ID" value="KAG0270086.1"/>
    <property type="molecule type" value="Genomic_DNA"/>
</dbReference>
<dbReference type="PANTHER" id="PTHR47052:SF3">
    <property type="entry name" value="INGRESSION PROTEIN 1"/>
    <property type="match status" value="1"/>
</dbReference>
<evidence type="ECO:0000313" key="3">
    <source>
        <dbReference type="Proteomes" id="UP000807716"/>
    </source>
</evidence>
<dbReference type="SMART" id="SM00239">
    <property type="entry name" value="C2"/>
    <property type="match status" value="1"/>
</dbReference>
<dbReference type="InterPro" id="IPR035892">
    <property type="entry name" value="C2_domain_sf"/>
</dbReference>
<feature type="domain" description="C2" evidence="1">
    <location>
        <begin position="1"/>
        <end position="116"/>
    </location>
</feature>
<reference evidence="2" key="1">
    <citation type="journal article" date="2020" name="Fungal Divers.">
        <title>Resolving the Mortierellaceae phylogeny through synthesis of multi-gene phylogenetics and phylogenomics.</title>
        <authorList>
            <person name="Vandepol N."/>
            <person name="Liber J."/>
            <person name="Desiro A."/>
            <person name="Na H."/>
            <person name="Kennedy M."/>
            <person name="Barry K."/>
            <person name="Grigoriev I.V."/>
            <person name="Miller A.N."/>
            <person name="O'Donnell K."/>
            <person name="Stajich J.E."/>
            <person name="Bonito G."/>
        </authorList>
    </citation>
    <scope>NUCLEOTIDE SEQUENCE</scope>
    <source>
        <strain evidence="2">BC1065</strain>
    </source>
</reference>
<dbReference type="InterPro" id="IPR000008">
    <property type="entry name" value="C2_dom"/>
</dbReference>
<name>A0A9P6QLB4_9FUNG</name>